<evidence type="ECO:0000313" key="2">
    <source>
        <dbReference type="Proteomes" id="UP000593567"/>
    </source>
</evidence>
<comment type="caution">
    <text evidence="1">The sequence shown here is derived from an EMBL/GenBank/DDBJ whole genome shotgun (WGS) entry which is preliminary data.</text>
</comment>
<protein>
    <submittedName>
        <fullName evidence="1">Uncharacterized protein</fullName>
    </submittedName>
</protein>
<name>A0A7J7K3X1_BUGNE</name>
<reference evidence="1" key="1">
    <citation type="submission" date="2020-06" db="EMBL/GenBank/DDBJ databases">
        <title>Draft genome of Bugula neritina, a colonial animal packing powerful symbionts and potential medicines.</title>
        <authorList>
            <person name="Rayko M."/>
        </authorList>
    </citation>
    <scope>NUCLEOTIDE SEQUENCE [LARGE SCALE GENOMIC DNA]</scope>
    <source>
        <strain evidence="1">Kwan_BN1</strain>
    </source>
</reference>
<dbReference type="Proteomes" id="UP000593567">
    <property type="component" value="Unassembled WGS sequence"/>
</dbReference>
<organism evidence="1 2">
    <name type="scientific">Bugula neritina</name>
    <name type="common">Brown bryozoan</name>
    <name type="synonym">Sertularia neritina</name>
    <dbReference type="NCBI Taxonomy" id="10212"/>
    <lineage>
        <taxon>Eukaryota</taxon>
        <taxon>Metazoa</taxon>
        <taxon>Spiralia</taxon>
        <taxon>Lophotrochozoa</taxon>
        <taxon>Bryozoa</taxon>
        <taxon>Gymnolaemata</taxon>
        <taxon>Cheilostomatida</taxon>
        <taxon>Flustrina</taxon>
        <taxon>Buguloidea</taxon>
        <taxon>Bugulidae</taxon>
        <taxon>Bugula</taxon>
    </lineage>
</organism>
<dbReference type="EMBL" id="VXIV02001517">
    <property type="protein sequence ID" value="KAF6032288.1"/>
    <property type="molecule type" value="Genomic_DNA"/>
</dbReference>
<proteinExistence type="predicted"/>
<sequence length="67" mass="7664">MVFKIPSEALTVIEIYTKTTTTCLLLTLLLVHLDHHKELGVQLEKSAFHKLITNNSFIWLICKTVPD</sequence>
<accession>A0A7J7K3X1</accession>
<keyword evidence="2" id="KW-1185">Reference proteome</keyword>
<gene>
    <name evidence="1" type="ORF">EB796_009389</name>
</gene>
<dbReference type="AlphaFoldDB" id="A0A7J7K3X1"/>
<evidence type="ECO:0000313" key="1">
    <source>
        <dbReference type="EMBL" id="KAF6032288.1"/>
    </source>
</evidence>